<organism evidence="1">
    <name type="scientific">Paenibacillus sp. BIHB 4019</name>
    <dbReference type="NCBI Taxonomy" id="1870819"/>
    <lineage>
        <taxon>Bacteria</taxon>
        <taxon>Bacillati</taxon>
        <taxon>Bacillota</taxon>
        <taxon>Bacilli</taxon>
        <taxon>Bacillales</taxon>
        <taxon>Paenibacillaceae</taxon>
        <taxon>Paenibacillus</taxon>
    </lineage>
</organism>
<gene>
    <name evidence="1" type="ORF">BBD42_03640</name>
</gene>
<name>A0A1B2DS64_9BACL</name>
<dbReference type="AlphaFoldDB" id="A0A1B2DS64"/>
<reference evidence="1" key="1">
    <citation type="submission" date="2016-08" db="EMBL/GenBank/DDBJ databases">
        <title>Complete Genome Seqeunce of Paenibacillus sp. BIHB 4019 from tea rhizoplane.</title>
        <authorList>
            <person name="Thakur R."/>
            <person name="Swarnkar M.K."/>
            <person name="Gulati A."/>
        </authorList>
    </citation>
    <scope>NUCLEOTIDE SEQUENCE [LARGE SCALE GENOMIC DNA]</scope>
    <source>
        <strain evidence="1">BIHB4019</strain>
    </source>
</reference>
<accession>A0A1B2DS64</accession>
<evidence type="ECO:0000313" key="1">
    <source>
        <dbReference type="EMBL" id="ANY70541.1"/>
    </source>
</evidence>
<proteinExistence type="predicted"/>
<dbReference type="PROSITE" id="PS51257">
    <property type="entry name" value="PROKAR_LIPOPROTEIN"/>
    <property type="match status" value="1"/>
</dbReference>
<sequence>MRMKLLIVTMIFSLLIVGCTQAELNSIPVNAAAEATPSLHETPPINPTESSPPLNLLLEGIQGHIRNVHYADEDHVLISANKLYLYDLDSGRIIAESSDEGIQSIRRVEDGYVAIQVAADFGNNGSRSGGGTSGGVLTYSAIFYDPDLVKQSEFNFSSLLKENERIVSPESIAFSADGKRVAYATNNGLYLYDFNMSQQTTLIDLKQAELTDLKERSGVVAFEQIGFTNGDKDLAFTAQSFDVPPIDGKPSFSTCGTVHLDGSKLTNQKFESYTCRELIDYNEFVFFAEDLDFTIPSGKLLVMNMPSGKTRFLSMIEAGESRFVSGSDRGSYFATTLADQTDWKVRIYDGNTGKLEDEQRISSDGDMRYMAQDPIVKILDERRVYIVLVGAKNPEIQTKVVIGQF</sequence>
<protein>
    <submittedName>
        <fullName evidence="1">Uncharacterized protein</fullName>
    </submittedName>
</protein>
<dbReference type="SUPFAM" id="SSF82171">
    <property type="entry name" value="DPP6 N-terminal domain-like"/>
    <property type="match status" value="1"/>
</dbReference>
<dbReference type="EMBL" id="CP016808">
    <property type="protein sequence ID" value="ANY70541.1"/>
    <property type="molecule type" value="Genomic_DNA"/>
</dbReference>